<sequence>MDFDDATRFFENVKVLREDQNRSAREQLHHFKRARRQDELSAMLTRIDEFQEHVDEQLTVLQTKHSSRLRPWLECHKNLREWTANVGLVTQAVASYQRQADIDLLVQKLRPGNEFHYFYASSTSTNNKKFKVHNMPRGIVEIQSSTRRGVEVVKILLEFLGITAPQQYSDTPSNLLTEDVLSYSKIIVNVLSPPVTFSLQLLKQQQNLTKSILFSAELRCILIFRIHARADSTNSKIEDYALRFEEDVNEISEMLVQCTKISPNTKIYNLLEQMRGHTNLMNDIWDSLLSKDLTKVADLHTNCGSFVSSYNKQVTEFETEEMVLEDRIFRVSLEGSSSARRLLGDITSLNMNGGISYSKKNPESLLSSAGDGAVMSNRPPSATVPDTPYDHDEETVKFSSADPSSHIFPPNLASLMDELKEEINEVIAHSDIVVPENLTNAILKVEAHLEEKCQGTSYKDITRQVKPPPSFIDETHPPSESPSGCVQTKVEQTEGVHKSINGQQTGADKVVQQSEDGRRGNNEFLQTMADKRTKDDLQARTIAENTSEVRPEGYLGLDGYKRHPFTRALQSISQTLGRKNLDSSVTLSAKNVPESSGEGNSWGLVYPSPIHMFYAARTFVSGFRHGSVLKLSAVVAGSVSLISAAWIGLPPVASALGKITLLMVVGASCTKSCRSLCFKFAAECKNSAYERYMSLGRGSQSQFTGLSKVCANILLRYPPSISLDNLLNILITTTLPEDNQDGRTWRSARWDSSPGCKLGVLYGDSSCSIEIVHIWVSRVGRVPASLCFACSNGCSKNFRSVVDSQTLEAFEEQKGVLKRKWTEKYMKLTEEATTFMSIHGGPGSLHSYLKQKDWVSGLRAGSP</sequence>
<organism evidence="2 3">
    <name type="scientific">Dendrothele bispora (strain CBS 962.96)</name>
    <dbReference type="NCBI Taxonomy" id="1314807"/>
    <lineage>
        <taxon>Eukaryota</taxon>
        <taxon>Fungi</taxon>
        <taxon>Dikarya</taxon>
        <taxon>Basidiomycota</taxon>
        <taxon>Agaricomycotina</taxon>
        <taxon>Agaricomycetes</taxon>
        <taxon>Agaricomycetidae</taxon>
        <taxon>Agaricales</taxon>
        <taxon>Agaricales incertae sedis</taxon>
        <taxon>Dendrothele</taxon>
    </lineage>
</organism>
<evidence type="ECO:0000313" key="2">
    <source>
        <dbReference type="EMBL" id="THU84894.1"/>
    </source>
</evidence>
<feature type="region of interest" description="Disordered" evidence="1">
    <location>
        <begin position="366"/>
        <end position="391"/>
    </location>
</feature>
<evidence type="ECO:0000313" key="3">
    <source>
        <dbReference type="Proteomes" id="UP000297245"/>
    </source>
</evidence>
<evidence type="ECO:0000256" key="1">
    <source>
        <dbReference type="SAM" id="MobiDB-lite"/>
    </source>
</evidence>
<dbReference type="AlphaFoldDB" id="A0A4S8L873"/>
<gene>
    <name evidence="2" type="ORF">K435DRAFT_927051</name>
</gene>
<proteinExistence type="predicted"/>
<reference evidence="2 3" key="1">
    <citation type="journal article" date="2019" name="Nat. Ecol. Evol.">
        <title>Megaphylogeny resolves global patterns of mushroom evolution.</title>
        <authorList>
            <person name="Varga T."/>
            <person name="Krizsan K."/>
            <person name="Foldi C."/>
            <person name="Dima B."/>
            <person name="Sanchez-Garcia M."/>
            <person name="Sanchez-Ramirez S."/>
            <person name="Szollosi G.J."/>
            <person name="Szarkandi J.G."/>
            <person name="Papp V."/>
            <person name="Albert L."/>
            <person name="Andreopoulos W."/>
            <person name="Angelini C."/>
            <person name="Antonin V."/>
            <person name="Barry K.W."/>
            <person name="Bougher N.L."/>
            <person name="Buchanan P."/>
            <person name="Buyck B."/>
            <person name="Bense V."/>
            <person name="Catcheside P."/>
            <person name="Chovatia M."/>
            <person name="Cooper J."/>
            <person name="Damon W."/>
            <person name="Desjardin D."/>
            <person name="Finy P."/>
            <person name="Geml J."/>
            <person name="Haridas S."/>
            <person name="Hughes K."/>
            <person name="Justo A."/>
            <person name="Karasinski D."/>
            <person name="Kautmanova I."/>
            <person name="Kiss B."/>
            <person name="Kocsube S."/>
            <person name="Kotiranta H."/>
            <person name="LaButti K.M."/>
            <person name="Lechner B.E."/>
            <person name="Liimatainen K."/>
            <person name="Lipzen A."/>
            <person name="Lukacs Z."/>
            <person name="Mihaltcheva S."/>
            <person name="Morgado L.N."/>
            <person name="Niskanen T."/>
            <person name="Noordeloos M.E."/>
            <person name="Ohm R.A."/>
            <person name="Ortiz-Santana B."/>
            <person name="Ovrebo C."/>
            <person name="Racz N."/>
            <person name="Riley R."/>
            <person name="Savchenko A."/>
            <person name="Shiryaev A."/>
            <person name="Soop K."/>
            <person name="Spirin V."/>
            <person name="Szebenyi C."/>
            <person name="Tomsovsky M."/>
            <person name="Tulloss R.E."/>
            <person name="Uehling J."/>
            <person name="Grigoriev I.V."/>
            <person name="Vagvolgyi C."/>
            <person name="Papp T."/>
            <person name="Martin F.M."/>
            <person name="Miettinen O."/>
            <person name="Hibbett D.S."/>
            <person name="Nagy L.G."/>
        </authorList>
    </citation>
    <scope>NUCLEOTIDE SEQUENCE [LARGE SCALE GENOMIC DNA]</scope>
    <source>
        <strain evidence="2 3">CBS 962.96</strain>
    </source>
</reference>
<name>A0A4S8L873_DENBC</name>
<dbReference type="Proteomes" id="UP000297245">
    <property type="component" value="Unassembled WGS sequence"/>
</dbReference>
<accession>A0A4S8L873</accession>
<protein>
    <submittedName>
        <fullName evidence="2">Uncharacterized protein</fullName>
    </submittedName>
</protein>
<dbReference type="EMBL" id="ML179575">
    <property type="protein sequence ID" value="THU84894.1"/>
    <property type="molecule type" value="Genomic_DNA"/>
</dbReference>
<keyword evidence="3" id="KW-1185">Reference proteome</keyword>